<keyword evidence="2" id="KW-1185">Reference proteome</keyword>
<protein>
    <submittedName>
        <fullName evidence="1">Uncharacterized protein</fullName>
    </submittedName>
</protein>
<dbReference type="EMBL" id="MU117993">
    <property type="protein sequence ID" value="KAF9649818.1"/>
    <property type="molecule type" value="Genomic_DNA"/>
</dbReference>
<name>A0ACB6ZK41_THEGA</name>
<dbReference type="Proteomes" id="UP000886501">
    <property type="component" value="Unassembled WGS sequence"/>
</dbReference>
<evidence type="ECO:0000313" key="2">
    <source>
        <dbReference type="Proteomes" id="UP000886501"/>
    </source>
</evidence>
<sequence>MSSSATVSSPVKSFGGKDDFDVSKTHVVQNMIPKDSGFTSGKHGAHSPIFSNDGTIVTWTEFTEDGCESGCAVLVASGPHLRPYGSLISGTGARVKVFIHPVPAPKPGSDKRLASPFKPTDDHTTSLTQPLPGGRPLYSQSSFTKPNDVHITRGLNQPHALVSQLTRFTKEESNGKSLDDGEEFYFDGAEMKIQGWVLKPKGYNKNNRKWAPLSLIHGGPQGVRDGWSTRWNLNAGYFVVIVSHLVQLPLDKTSQMPSGKVGEESRLSIPERDDNISSISIPGDRAVAAGADYGGYATKYFFALIPRDRDRNVPSWIQRNPGFGFGLKALVCHDGYNGYSADEHFFDYRLPEANDTAPFHALQQRGVPSRLVTFSDKNHRVLNHEHGLKWHYKVFHWLNQFAGKDNTNR</sequence>
<reference evidence="1" key="1">
    <citation type="submission" date="2019-10" db="EMBL/GenBank/DDBJ databases">
        <authorList>
            <consortium name="DOE Joint Genome Institute"/>
            <person name="Kuo A."/>
            <person name="Miyauchi S."/>
            <person name="Kiss E."/>
            <person name="Drula E."/>
            <person name="Kohler A."/>
            <person name="Sanchez-Garcia M."/>
            <person name="Andreopoulos B."/>
            <person name="Barry K.W."/>
            <person name="Bonito G."/>
            <person name="Buee M."/>
            <person name="Carver A."/>
            <person name="Chen C."/>
            <person name="Cichocki N."/>
            <person name="Clum A."/>
            <person name="Culley D."/>
            <person name="Crous P.W."/>
            <person name="Fauchery L."/>
            <person name="Girlanda M."/>
            <person name="Hayes R."/>
            <person name="Keri Z."/>
            <person name="Labutti K."/>
            <person name="Lipzen A."/>
            <person name="Lombard V."/>
            <person name="Magnuson J."/>
            <person name="Maillard F."/>
            <person name="Morin E."/>
            <person name="Murat C."/>
            <person name="Nolan M."/>
            <person name="Ohm R."/>
            <person name="Pangilinan J."/>
            <person name="Pereira M."/>
            <person name="Perotto S."/>
            <person name="Peter M."/>
            <person name="Riley R."/>
            <person name="Sitrit Y."/>
            <person name="Stielow B."/>
            <person name="Szollosi G."/>
            <person name="Zifcakova L."/>
            <person name="Stursova M."/>
            <person name="Spatafora J.W."/>
            <person name="Tedersoo L."/>
            <person name="Vaario L.-M."/>
            <person name="Yamada A."/>
            <person name="Yan M."/>
            <person name="Wang P."/>
            <person name="Xu J."/>
            <person name="Bruns T."/>
            <person name="Baldrian P."/>
            <person name="Vilgalys R."/>
            <person name="Henrissat B."/>
            <person name="Grigoriev I.V."/>
            <person name="Hibbett D."/>
            <person name="Nagy L.G."/>
            <person name="Martin F.M."/>
        </authorList>
    </citation>
    <scope>NUCLEOTIDE SEQUENCE</scope>
    <source>
        <strain evidence="1">P2</strain>
    </source>
</reference>
<evidence type="ECO:0000313" key="1">
    <source>
        <dbReference type="EMBL" id="KAF9649818.1"/>
    </source>
</evidence>
<proteinExistence type="predicted"/>
<reference evidence="1" key="2">
    <citation type="journal article" date="2020" name="Nat. Commun.">
        <title>Large-scale genome sequencing of mycorrhizal fungi provides insights into the early evolution of symbiotic traits.</title>
        <authorList>
            <person name="Miyauchi S."/>
            <person name="Kiss E."/>
            <person name="Kuo A."/>
            <person name="Drula E."/>
            <person name="Kohler A."/>
            <person name="Sanchez-Garcia M."/>
            <person name="Morin E."/>
            <person name="Andreopoulos B."/>
            <person name="Barry K.W."/>
            <person name="Bonito G."/>
            <person name="Buee M."/>
            <person name="Carver A."/>
            <person name="Chen C."/>
            <person name="Cichocki N."/>
            <person name="Clum A."/>
            <person name="Culley D."/>
            <person name="Crous P.W."/>
            <person name="Fauchery L."/>
            <person name="Girlanda M."/>
            <person name="Hayes R.D."/>
            <person name="Keri Z."/>
            <person name="LaButti K."/>
            <person name="Lipzen A."/>
            <person name="Lombard V."/>
            <person name="Magnuson J."/>
            <person name="Maillard F."/>
            <person name="Murat C."/>
            <person name="Nolan M."/>
            <person name="Ohm R.A."/>
            <person name="Pangilinan J."/>
            <person name="Pereira M.F."/>
            <person name="Perotto S."/>
            <person name="Peter M."/>
            <person name="Pfister S."/>
            <person name="Riley R."/>
            <person name="Sitrit Y."/>
            <person name="Stielow J.B."/>
            <person name="Szollosi G."/>
            <person name="Zifcakova L."/>
            <person name="Stursova M."/>
            <person name="Spatafora J.W."/>
            <person name="Tedersoo L."/>
            <person name="Vaario L.M."/>
            <person name="Yamada A."/>
            <person name="Yan M."/>
            <person name="Wang P."/>
            <person name="Xu J."/>
            <person name="Bruns T."/>
            <person name="Baldrian P."/>
            <person name="Vilgalys R."/>
            <person name="Dunand C."/>
            <person name="Henrissat B."/>
            <person name="Grigoriev I.V."/>
            <person name="Hibbett D."/>
            <person name="Nagy L.G."/>
            <person name="Martin F.M."/>
        </authorList>
    </citation>
    <scope>NUCLEOTIDE SEQUENCE</scope>
    <source>
        <strain evidence="1">P2</strain>
    </source>
</reference>
<gene>
    <name evidence="1" type="ORF">BDM02DRAFT_3268494</name>
</gene>
<organism evidence="1 2">
    <name type="scientific">Thelephora ganbajun</name>
    <name type="common">Ganba fungus</name>
    <dbReference type="NCBI Taxonomy" id="370292"/>
    <lineage>
        <taxon>Eukaryota</taxon>
        <taxon>Fungi</taxon>
        <taxon>Dikarya</taxon>
        <taxon>Basidiomycota</taxon>
        <taxon>Agaricomycotina</taxon>
        <taxon>Agaricomycetes</taxon>
        <taxon>Thelephorales</taxon>
        <taxon>Thelephoraceae</taxon>
        <taxon>Thelephora</taxon>
    </lineage>
</organism>
<comment type="caution">
    <text evidence="1">The sequence shown here is derived from an EMBL/GenBank/DDBJ whole genome shotgun (WGS) entry which is preliminary data.</text>
</comment>
<accession>A0ACB6ZK41</accession>